<accession>A0AA88G6T3</accession>
<dbReference type="Gene3D" id="1.25.40.20">
    <property type="entry name" value="Ankyrin repeat-containing domain"/>
    <property type="match status" value="1"/>
</dbReference>
<reference evidence="2 3" key="1">
    <citation type="journal article" date="2018" name="BMC Genomics">
        <title>The genome of Naegleria lovaniensis, the basis for a comparative approach to unravel pathogenicity factors of the human pathogenic amoeba N. fowleri.</title>
        <authorList>
            <person name="Liechti N."/>
            <person name="Schurch N."/>
            <person name="Bruggmann R."/>
            <person name="Wittwer M."/>
        </authorList>
    </citation>
    <scope>NUCLEOTIDE SEQUENCE [LARGE SCALE GENOMIC DNA]</scope>
    <source>
        <strain evidence="2 3">ATCC 30569</strain>
    </source>
</reference>
<feature type="compositionally biased region" description="Basic and acidic residues" evidence="1">
    <location>
        <begin position="141"/>
        <end position="167"/>
    </location>
</feature>
<protein>
    <submittedName>
        <fullName evidence="2">Uncharacterized protein</fullName>
    </submittedName>
</protein>
<evidence type="ECO:0000256" key="1">
    <source>
        <dbReference type="SAM" id="MobiDB-lite"/>
    </source>
</evidence>
<dbReference type="EMBL" id="PYSW02000060">
    <property type="protein sequence ID" value="KAG2373095.1"/>
    <property type="molecule type" value="Genomic_DNA"/>
</dbReference>
<proteinExistence type="predicted"/>
<dbReference type="RefSeq" id="XP_044542269.1">
    <property type="nucleotide sequence ID" value="XM_044688636.1"/>
</dbReference>
<gene>
    <name evidence="2" type="ORF">C9374_012827</name>
</gene>
<feature type="region of interest" description="Disordered" evidence="1">
    <location>
        <begin position="475"/>
        <end position="494"/>
    </location>
</feature>
<dbReference type="Proteomes" id="UP000816034">
    <property type="component" value="Unassembled WGS sequence"/>
</dbReference>
<evidence type="ECO:0000313" key="3">
    <source>
        <dbReference type="Proteomes" id="UP000816034"/>
    </source>
</evidence>
<dbReference type="AlphaFoldDB" id="A0AA88G6T3"/>
<feature type="region of interest" description="Disordered" evidence="1">
    <location>
        <begin position="132"/>
        <end position="221"/>
    </location>
</feature>
<feature type="compositionally biased region" description="Polar residues" evidence="1">
    <location>
        <begin position="372"/>
        <end position="388"/>
    </location>
</feature>
<sequence>MIVHHPNDSSSSSSSSSGVNVSAPEKKRKKSKLTSSAQSSHEYSSNNSSMKGFESITLEPIPFQTNVHNIFNHHHDLSPIEPIMKQDHVSGAHNSQQKTTLCSPNSSSNCNALFKQCCGKIIEVVQGASVNGVRNPSSHTHPHEHLPSVEHLHHDDSREDTSFHEQNPKPVTLPPIHQKAHTSESGSQMAKQHSKHNCNQQEQHGHPHYEHHTSFPTPQFYKRSPTVSVMTKRCNSEPLKRSLERTIGGDQVTPKNLHISQIENYIPNITNNHAQYISVTIKVDSFVKGFEVKHEYIQHEDDVSPIVDKHVSHGNHRRKSHCTSVVVGSNLSHSFKYLDTIYVHMTLPPNSKTNIRPNSIEDSCPANDIPKYSTNQSEEQVPSDNADSCDSMPKPRRKSCNGHAKVQPVKKHYTYQIVDFKLVRPSEIKPLEKLNGEDMVNHGQEEFHSEGEDEEASSDDEEVIHIPGGVFCKTFRDSTQKSPSRPETASSSAQLTRRPLFSTFADYHYVPPKIHQILLTRKQRRNIKDMIDIINNSYTEDVESTGVSQGNLPVNFVDRLNYLLECPDSFVLVRDEAFCESLNVKDVMGLSMFGYAAKHKQYYIINELCQKQPYRVLQDIVQDIDQLEFIASLEDKRVIQYIIHSLIHFIDVEKEILREYLRGSYHHHNIDEGHLDFSRFGSVEQLESFFKNMLVRYFTFIDSVFCVEAWTQTESNPFLSQTQFIQEAITTSKPKILKYLIAEGALKCNEYCDGGTVLHWACLNRSMETIKMLLKVKTLNKGLKVQNCCSNSRLKPFQKKTAYDIGKDLFQSVSDKGVCKHKGECMELLHDLNPSASHKLHNLVGKIFSK</sequence>
<feature type="region of interest" description="Disordered" evidence="1">
    <location>
        <begin position="349"/>
        <end position="404"/>
    </location>
</feature>
<dbReference type="SMART" id="SM00248">
    <property type="entry name" value="ANK"/>
    <property type="match status" value="3"/>
</dbReference>
<dbReference type="SUPFAM" id="SSF48403">
    <property type="entry name" value="Ankyrin repeat"/>
    <property type="match status" value="1"/>
</dbReference>
<feature type="region of interest" description="Disordered" evidence="1">
    <location>
        <begin position="1"/>
        <end position="51"/>
    </location>
</feature>
<dbReference type="InterPro" id="IPR036770">
    <property type="entry name" value="Ankyrin_rpt-contain_sf"/>
</dbReference>
<organism evidence="2 3">
    <name type="scientific">Naegleria lovaniensis</name>
    <name type="common">Amoeba</name>
    <dbReference type="NCBI Taxonomy" id="51637"/>
    <lineage>
        <taxon>Eukaryota</taxon>
        <taxon>Discoba</taxon>
        <taxon>Heterolobosea</taxon>
        <taxon>Tetramitia</taxon>
        <taxon>Eutetramitia</taxon>
        <taxon>Vahlkampfiidae</taxon>
        <taxon>Naegleria</taxon>
    </lineage>
</organism>
<comment type="caution">
    <text evidence="2">The sequence shown here is derived from an EMBL/GenBank/DDBJ whole genome shotgun (WGS) entry which is preliminary data.</text>
</comment>
<feature type="compositionally biased region" description="Low complexity" evidence="1">
    <location>
        <begin position="35"/>
        <end position="49"/>
    </location>
</feature>
<evidence type="ECO:0000313" key="2">
    <source>
        <dbReference type="EMBL" id="KAG2373095.1"/>
    </source>
</evidence>
<dbReference type="GeneID" id="68105281"/>
<feature type="compositionally biased region" description="Basic and acidic residues" evidence="1">
    <location>
        <begin position="203"/>
        <end position="213"/>
    </location>
</feature>
<name>A0AA88G6T3_NAELO</name>
<keyword evidence="3" id="KW-1185">Reference proteome</keyword>
<feature type="compositionally biased region" description="Polar residues" evidence="1">
    <location>
        <begin position="183"/>
        <end position="202"/>
    </location>
</feature>
<feature type="compositionally biased region" description="Polar residues" evidence="1">
    <location>
        <begin position="349"/>
        <end position="361"/>
    </location>
</feature>
<dbReference type="InterPro" id="IPR002110">
    <property type="entry name" value="Ankyrin_rpt"/>
</dbReference>
<feature type="compositionally biased region" description="Polar residues" evidence="1">
    <location>
        <begin position="480"/>
        <end position="494"/>
    </location>
</feature>